<keyword evidence="2" id="KW-1185">Reference proteome</keyword>
<dbReference type="AlphaFoldDB" id="A0A2H3CZ20"/>
<gene>
    <name evidence="1" type="ORF">ARMGADRAFT_864100</name>
</gene>
<dbReference type="Proteomes" id="UP000217790">
    <property type="component" value="Unassembled WGS sequence"/>
</dbReference>
<protein>
    <submittedName>
        <fullName evidence="1">Uncharacterized protein</fullName>
    </submittedName>
</protein>
<dbReference type="STRING" id="47427.A0A2H3CZ20"/>
<dbReference type="OMA" id="EYEWHAV"/>
<dbReference type="OrthoDB" id="2774821at2759"/>
<feature type="non-terminal residue" evidence="1">
    <location>
        <position position="1"/>
    </location>
</feature>
<name>A0A2H3CZ20_ARMGA</name>
<evidence type="ECO:0000313" key="1">
    <source>
        <dbReference type="EMBL" id="PBK86734.1"/>
    </source>
</evidence>
<dbReference type="EMBL" id="KZ293682">
    <property type="protein sequence ID" value="PBK86734.1"/>
    <property type="molecule type" value="Genomic_DNA"/>
</dbReference>
<feature type="non-terminal residue" evidence="1">
    <location>
        <position position="155"/>
    </location>
</feature>
<proteinExistence type="predicted"/>
<reference evidence="2" key="1">
    <citation type="journal article" date="2017" name="Nat. Ecol. Evol.">
        <title>Genome expansion and lineage-specific genetic innovations in the forest pathogenic fungi Armillaria.</title>
        <authorList>
            <person name="Sipos G."/>
            <person name="Prasanna A.N."/>
            <person name="Walter M.C."/>
            <person name="O'Connor E."/>
            <person name="Balint B."/>
            <person name="Krizsan K."/>
            <person name="Kiss B."/>
            <person name="Hess J."/>
            <person name="Varga T."/>
            <person name="Slot J."/>
            <person name="Riley R."/>
            <person name="Boka B."/>
            <person name="Rigling D."/>
            <person name="Barry K."/>
            <person name="Lee J."/>
            <person name="Mihaltcheva S."/>
            <person name="LaButti K."/>
            <person name="Lipzen A."/>
            <person name="Waldron R."/>
            <person name="Moloney N.M."/>
            <person name="Sperisen C."/>
            <person name="Kredics L."/>
            <person name="Vagvoelgyi C."/>
            <person name="Patrignani A."/>
            <person name="Fitzpatrick D."/>
            <person name="Nagy I."/>
            <person name="Doyle S."/>
            <person name="Anderson J.B."/>
            <person name="Grigoriev I.V."/>
            <person name="Gueldener U."/>
            <person name="Muensterkoetter M."/>
            <person name="Nagy L.G."/>
        </authorList>
    </citation>
    <scope>NUCLEOTIDE SEQUENCE [LARGE SCALE GENOMIC DNA]</scope>
    <source>
        <strain evidence="2">Ar21-2</strain>
    </source>
</reference>
<evidence type="ECO:0000313" key="2">
    <source>
        <dbReference type="Proteomes" id="UP000217790"/>
    </source>
</evidence>
<accession>A0A2H3CZ20</accession>
<dbReference type="InParanoid" id="A0A2H3CZ20"/>
<sequence>SLFSLFPKVKAATITSIIQHDLCALDIYKLDTWHRDKAEQKTLELNDTKLELSNNDAALKKYKTLNSIIDPLSTYFSILIMHAQASRKSALLAVQVLRYNAHLSRIASEYEWHAVVAYHMAFFTKRCREMIDGEYGSWGRIDLELHGEHLYPHWK</sequence>
<organism evidence="1 2">
    <name type="scientific">Armillaria gallica</name>
    <name type="common">Bulbous honey fungus</name>
    <name type="synonym">Armillaria bulbosa</name>
    <dbReference type="NCBI Taxonomy" id="47427"/>
    <lineage>
        <taxon>Eukaryota</taxon>
        <taxon>Fungi</taxon>
        <taxon>Dikarya</taxon>
        <taxon>Basidiomycota</taxon>
        <taxon>Agaricomycotina</taxon>
        <taxon>Agaricomycetes</taxon>
        <taxon>Agaricomycetidae</taxon>
        <taxon>Agaricales</taxon>
        <taxon>Marasmiineae</taxon>
        <taxon>Physalacriaceae</taxon>
        <taxon>Armillaria</taxon>
    </lineage>
</organism>